<feature type="non-terminal residue" evidence="1">
    <location>
        <position position="1"/>
    </location>
</feature>
<reference evidence="1" key="1">
    <citation type="journal article" date="2020" name="Stud. Mycol.">
        <title>101 Dothideomycetes genomes: a test case for predicting lifestyles and emergence of pathogens.</title>
        <authorList>
            <person name="Haridas S."/>
            <person name="Albert R."/>
            <person name="Binder M."/>
            <person name="Bloem J."/>
            <person name="Labutti K."/>
            <person name="Salamov A."/>
            <person name="Andreopoulos B."/>
            <person name="Baker S."/>
            <person name="Barry K."/>
            <person name="Bills G."/>
            <person name="Bluhm B."/>
            <person name="Cannon C."/>
            <person name="Castanera R."/>
            <person name="Culley D."/>
            <person name="Daum C."/>
            <person name="Ezra D."/>
            <person name="Gonzalez J."/>
            <person name="Henrissat B."/>
            <person name="Kuo A."/>
            <person name="Liang C."/>
            <person name="Lipzen A."/>
            <person name="Lutzoni F."/>
            <person name="Magnuson J."/>
            <person name="Mondo S."/>
            <person name="Nolan M."/>
            <person name="Ohm R."/>
            <person name="Pangilinan J."/>
            <person name="Park H.-J."/>
            <person name="Ramirez L."/>
            <person name="Alfaro M."/>
            <person name="Sun H."/>
            <person name="Tritt A."/>
            <person name="Yoshinaga Y."/>
            <person name="Zwiers L.-H."/>
            <person name="Turgeon B."/>
            <person name="Goodwin S."/>
            <person name="Spatafora J."/>
            <person name="Crous P."/>
            <person name="Grigoriev I."/>
        </authorList>
    </citation>
    <scope>NUCLEOTIDE SEQUENCE</scope>
    <source>
        <strain evidence="1">CBS 207.26</strain>
    </source>
</reference>
<dbReference type="Proteomes" id="UP000800200">
    <property type="component" value="Unassembled WGS sequence"/>
</dbReference>
<organism evidence="1 2">
    <name type="scientific">Zopfia rhizophila CBS 207.26</name>
    <dbReference type="NCBI Taxonomy" id="1314779"/>
    <lineage>
        <taxon>Eukaryota</taxon>
        <taxon>Fungi</taxon>
        <taxon>Dikarya</taxon>
        <taxon>Ascomycota</taxon>
        <taxon>Pezizomycotina</taxon>
        <taxon>Dothideomycetes</taxon>
        <taxon>Dothideomycetes incertae sedis</taxon>
        <taxon>Zopfiaceae</taxon>
        <taxon>Zopfia</taxon>
    </lineage>
</organism>
<evidence type="ECO:0000313" key="2">
    <source>
        <dbReference type="Proteomes" id="UP000800200"/>
    </source>
</evidence>
<dbReference type="EMBL" id="ML994611">
    <property type="protein sequence ID" value="KAF2194530.1"/>
    <property type="molecule type" value="Genomic_DNA"/>
</dbReference>
<dbReference type="AlphaFoldDB" id="A0A6A6EWP3"/>
<proteinExistence type="predicted"/>
<protein>
    <recommendedName>
        <fullName evidence="3">Reverse transcriptase RNase H-like domain-containing protein</fullName>
    </recommendedName>
</protein>
<evidence type="ECO:0000313" key="1">
    <source>
        <dbReference type="EMBL" id="KAF2194530.1"/>
    </source>
</evidence>
<gene>
    <name evidence="1" type="ORF">K469DRAFT_546802</name>
</gene>
<evidence type="ECO:0008006" key="3">
    <source>
        <dbReference type="Google" id="ProtNLM"/>
    </source>
</evidence>
<sequence>TRRIEYIGKLTTSNIYAAELRGIGMVFQIALDIHALINTPGSCIVFTDNQAAI</sequence>
<accession>A0A6A6EWP3</accession>
<keyword evidence="2" id="KW-1185">Reference proteome</keyword>
<dbReference type="OrthoDB" id="3547074at2759"/>
<name>A0A6A6EWP3_9PEZI</name>